<dbReference type="AlphaFoldDB" id="A0A4S2N4M2"/>
<evidence type="ECO:0000256" key="14">
    <source>
        <dbReference type="ARBA" id="ARBA00023306"/>
    </source>
</evidence>
<dbReference type="PANTHER" id="PTHR28025">
    <property type="entry name" value="DASH COMPLEX SUBUNIT DAD1"/>
    <property type="match status" value="1"/>
</dbReference>
<evidence type="ECO:0000313" key="17">
    <source>
        <dbReference type="EMBL" id="TGZ84198.1"/>
    </source>
</evidence>
<dbReference type="GO" id="GO:0051301">
    <property type="term" value="P:cell division"/>
    <property type="evidence" value="ECO:0007669"/>
    <property type="project" value="UniProtKB-KW"/>
</dbReference>
<dbReference type="InterPro" id="IPR013958">
    <property type="entry name" value="DASH_Dad1"/>
</dbReference>
<gene>
    <name evidence="17" type="ORF">EX30DRAFT_100982</name>
</gene>
<comment type="similarity">
    <text evidence="4">Belongs to the DASH complex DAD1 family.</text>
</comment>
<evidence type="ECO:0000256" key="4">
    <source>
        <dbReference type="ARBA" id="ARBA00010146"/>
    </source>
</evidence>
<keyword evidence="18" id="KW-1185">Reference proteome</keyword>
<dbReference type="GO" id="GO:0051010">
    <property type="term" value="F:microtubule plus-end binding"/>
    <property type="evidence" value="ECO:0007669"/>
    <property type="project" value="TreeGrafter"/>
</dbReference>
<protein>
    <recommendedName>
        <fullName evidence="5">DASH complex subunit DAD1</fullName>
    </recommendedName>
    <alternativeName>
        <fullName evidence="16">Outer kinetochore protein DAD1</fullName>
    </alternativeName>
</protein>
<reference evidence="17 18" key="1">
    <citation type="submission" date="2019-04" db="EMBL/GenBank/DDBJ databases">
        <title>Comparative genomics and transcriptomics to analyze fruiting body development in filamentous ascomycetes.</title>
        <authorList>
            <consortium name="DOE Joint Genome Institute"/>
            <person name="Lutkenhaus R."/>
            <person name="Traeger S."/>
            <person name="Breuer J."/>
            <person name="Kuo A."/>
            <person name="Lipzen A."/>
            <person name="Pangilinan J."/>
            <person name="Dilworth D."/>
            <person name="Sandor L."/>
            <person name="Poggeler S."/>
            <person name="Barry K."/>
            <person name="Grigoriev I.V."/>
            <person name="Nowrousian M."/>
        </authorList>
    </citation>
    <scope>NUCLEOTIDE SEQUENCE [LARGE SCALE GENOMIC DNA]</scope>
    <source>
        <strain evidence="17 18">CBS 389.68</strain>
    </source>
</reference>
<keyword evidence="9" id="KW-0493">Microtubule</keyword>
<keyword evidence="7" id="KW-0963">Cytoplasm</keyword>
<evidence type="ECO:0000256" key="15">
    <source>
        <dbReference type="ARBA" id="ARBA00023328"/>
    </source>
</evidence>
<dbReference type="OrthoDB" id="5566853at2759"/>
<evidence type="ECO:0000256" key="6">
    <source>
        <dbReference type="ARBA" id="ARBA00022454"/>
    </source>
</evidence>
<evidence type="ECO:0000256" key="11">
    <source>
        <dbReference type="ARBA" id="ARBA00022838"/>
    </source>
</evidence>
<dbReference type="GO" id="GO:0042729">
    <property type="term" value="C:DASH complex"/>
    <property type="evidence" value="ECO:0007669"/>
    <property type="project" value="InterPro"/>
</dbReference>
<keyword evidence="12" id="KW-0206">Cytoskeleton</keyword>
<proteinExistence type="inferred from homology"/>
<dbReference type="PANTHER" id="PTHR28025:SF1">
    <property type="entry name" value="DASH COMPLEX SUBUNIT DAD1"/>
    <property type="match status" value="1"/>
</dbReference>
<evidence type="ECO:0000256" key="8">
    <source>
        <dbReference type="ARBA" id="ARBA00022618"/>
    </source>
</evidence>
<comment type="subcellular location">
    <subcellularLocation>
        <location evidence="3">Chromosome</location>
        <location evidence="3">Centromere</location>
        <location evidence="3">Kinetochore</location>
    </subcellularLocation>
    <subcellularLocation>
        <location evidence="2">Cytoplasm</location>
        <location evidence="2">Cytoskeleton</location>
        <location evidence="2">Spindle</location>
    </subcellularLocation>
    <subcellularLocation>
        <location evidence="1">Nucleus</location>
    </subcellularLocation>
</comment>
<evidence type="ECO:0000313" key="18">
    <source>
        <dbReference type="Proteomes" id="UP000298138"/>
    </source>
</evidence>
<keyword evidence="6" id="KW-0158">Chromosome</keyword>
<name>A0A4S2N4M2_9PEZI</name>
<dbReference type="Proteomes" id="UP000298138">
    <property type="component" value="Unassembled WGS sequence"/>
</dbReference>
<evidence type="ECO:0000256" key="10">
    <source>
        <dbReference type="ARBA" id="ARBA00022776"/>
    </source>
</evidence>
<evidence type="ECO:0000256" key="12">
    <source>
        <dbReference type="ARBA" id="ARBA00023212"/>
    </source>
</evidence>
<evidence type="ECO:0000256" key="9">
    <source>
        <dbReference type="ARBA" id="ARBA00022701"/>
    </source>
</evidence>
<keyword evidence="10" id="KW-0498">Mitosis</keyword>
<evidence type="ECO:0000256" key="16">
    <source>
        <dbReference type="ARBA" id="ARBA00030566"/>
    </source>
</evidence>
<keyword evidence="8" id="KW-0132">Cell division</keyword>
<sequence>MEQVLANMNTLNRNLESAVNFGKGFESVELWSRFEDVMGRDRGLAQGRRGRRGRERGVDGSVKTPRWINERICGAMGHRWKLWVAGGTIRRRSGTFRYVGAVAELVQMQSAGQQRPLWWETCVFNGSHGATAESVALPSVFHFFPPGSQYGGH</sequence>
<evidence type="ECO:0000256" key="13">
    <source>
        <dbReference type="ARBA" id="ARBA00023242"/>
    </source>
</evidence>
<keyword evidence="14" id="KW-0131">Cell cycle</keyword>
<evidence type="ECO:0000256" key="5">
    <source>
        <dbReference type="ARBA" id="ARBA00020261"/>
    </source>
</evidence>
<organism evidence="17 18">
    <name type="scientific">Ascodesmis nigricans</name>
    <dbReference type="NCBI Taxonomy" id="341454"/>
    <lineage>
        <taxon>Eukaryota</taxon>
        <taxon>Fungi</taxon>
        <taxon>Dikarya</taxon>
        <taxon>Ascomycota</taxon>
        <taxon>Pezizomycotina</taxon>
        <taxon>Pezizomycetes</taxon>
        <taxon>Pezizales</taxon>
        <taxon>Ascodesmidaceae</taxon>
        <taxon>Ascodesmis</taxon>
    </lineage>
</organism>
<dbReference type="GO" id="GO:0005876">
    <property type="term" value="C:spindle microtubule"/>
    <property type="evidence" value="ECO:0007669"/>
    <property type="project" value="TreeGrafter"/>
</dbReference>
<keyword evidence="13" id="KW-0539">Nucleus</keyword>
<dbReference type="InParanoid" id="A0A4S2N4M2"/>
<dbReference type="EMBL" id="ML220113">
    <property type="protein sequence ID" value="TGZ84198.1"/>
    <property type="molecule type" value="Genomic_DNA"/>
</dbReference>
<keyword evidence="11" id="KW-0995">Kinetochore</keyword>
<dbReference type="GO" id="GO:0072686">
    <property type="term" value="C:mitotic spindle"/>
    <property type="evidence" value="ECO:0007669"/>
    <property type="project" value="InterPro"/>
</dbReference>
<evidence type="ECO:0000256" key="2">
    <source>
        <dbReference type="ARBA" id="ARBA00004186"/>
    </source>
</evidence>
<evidence type="ECO:0000256" key="7">
    <source>
        <dbReference type="ARBA" id="ARBA00022490"/>
    </source>
</evidence>
<evidence type="ECO:0000256" key="3">
    <source>
        <dbReference type="ARBA" id="ARBA00004629"/>
    </source>
</evidence>
<dbReference type="Pfam" id="PF08649">
    <property type="entry name" value="DASH_Dad1"/>
    <property type="match status" value="1"/>
</dbReference>
<keyword evidence="15" id="KW-0137">Centromere</keyword>
<accession>A0A4S2N4M2</accession>
<dbReference type="GO" id="GO:0044732">
    <property type="term" value="C:mitotic spindle pole body"/>
    <property type="evidence" value="ECO:0007669"/>
    <property type="project" value="TreeGrafter"/>
</dbReference>
<evidence type="ECO:0000256" key="1">
    <source>
        <dbReference type="ARBA" id="ARBA00004123"/>
    </source>
</evidence>